<evidence type="ECO:0000259" key="2">
    <source>
        <dbReference type="Pfam" id="PF00190"/>
    </source>
</evidence>
<dbReference type="Proteomes" id="UP001396334">
    <property type="component" value="Unassembled WGS sequence"/>
</dbReference>
<dbReference type="EMBL" id="JBBPBN010000028">
    <property type="protein sequence ID" value="KAK9006967.1"/>
    <property type="molecule type" value="Genomic_DNA"/>
</dbReference>
<organism evidence="3 4">
    <name type="scientific">Hibiscus sabdariffa</name>
    <name type="common">roselle</name>
    <dbReference type="NCBI Taxonomy" id="183260"/>
    <lineage>
        <taxon>Eukaryota</taxon>
        <taxon>Viridiplantae</taxon>
        <taxon>Streptophyta</taxon>
        <taxon>Embryophyta</taxon>
        <taxon>Tracheophyta</taxon>
        <taxon>Spermatophyta</taxon>
        <taxon>Magnoliopsida</taxon>
        <taxon>eudicotyledons</taxon>
        <taxon>Gunneridae</taxon>
        <taxon>Pentapetalae</taxon>
        <taxon>rosids</taxon>
        <taxon>malvids</taxon>
        <taxon>Malvales</taxon>
        <taxon>Malvaceae</taxon>
        <taxon>Malvoideae</taxon>
        <taxon>Hibiscus</taxon>
    </lineage>
</organism>
<dbReference type="Pfam" id="PF00190">
    <property type="entry name" value="Cupin_1"/>
    <property type="match status" value="1"/>
</dbReference>
<proteinExistence type="predicted"/>
<name>A0ABR2R2S3_9ROSI</name>
<comment type="caution">
    <text evidence="3">The sequence shown here is derived from an EMBL/GenBank/DDBJ whole genome shotgun (WGS) entry which is preliminary data.</text>
</comment>
<keyword evidence="1" id="KW-0732">Signal</keyword>
<dbReference type="InterPro" id="IPR014710">
    <property type="entry name" value="RmlC-like_jellyroll"/>
</dbReference>
<keyword evidence="4" id="KW-1185">Reference proteome</keyword>
<dbReference type="PANTHER" id="PTHR31238">
    <property type="entry name" value="GERMIN-LIKE PROTEIN SUBFAMILY 3 MEMBER 3"/>
    <property type="match status" value="1"/>
</dbReference>
<evidence type="ECO:0000313" key="3">
    <source>
        <dbReference type="EMBL" id="KAK9006967.1"/>
    </source>
</evidence>
<sequence>MSSVNSHFHFVNGKFCLDPKHVKAEDCFSGINMPGNLPNQLGSKFTPVKVEHVPGLTLLAYLLLKYTPYRLNSPHIHPRATEILVLLKGTLHVVLLKGMYPIDPNVLAKTFQLDKNVVIFSHGSGEVTIRTLFLTDSQS</sequence>
<protein>
    <recommendedName>
        <fullName evidence="2">Cupin type-1 domain-containing protein</fullName>
    </recommendedName>
</protein>
<evidence type="ECO:0000313" key="4">
    <source>
        <dbReference type="Proteomes" id="UP001396334"/>
    </source>
</evidence>
<dbReference type="InterPro" id="IPR011051">
    <property type="entry name" value="RmlC_Cupin_sf"/>
</dbReference>
<dbReference type="Gene3D" id="2.60.120.10">
    <property type="entry name" value="Jelly Rolls"/>
    <property type="match status" value="1"/>
</dbReference>
<accession>A0ABR2R2S3</accession>
<dbReference type="InterPro" id="IPR006045">
    <property type="entry name" value="Cupin_1"/>
</dbReference>
<dbReference type="SUPFAM" id="SSF51182">
    <property type="entry name" value="RmlC-like cupins"/>
    <property type="match status" value="1"/>
</dbReference>
<gene>
    <name evidence="3" type="ORF">V6N11_019297</name>
</gene>
<reference evidence="3 4" key="1">
    <citation type="journal article" date="2024" name="G3 (Bethesda)">
        <title>Genome assembly of Hibiscus sabdariffa L. provides insights into metabolisms of medicinal natural products.</title>
        <authorList>
            <person name="Kim T."/>
        </authorList>
    </citation>
    <scope>NUCLEOTIDE SEQUENCE [LARGE SCALE GENOMIC DNA]</scope>
    <source>
        <strain evidence="3">TK-2024</strain>
        <tissue evidence="3">Old leaves</tissue>
    </source>
</reference>
<evidence type="ECO:0000256" key="1">
    <source>
        <dbReference type="ARBA" id="ARBA00022729"/>
    </source>
</evidence>
<feature type="domain" description="Cupin type-1" evidence="2">
    <location>
        <begin position="30"/>
        <end position="95"/>
    </location>
</feature>